<dbReference type="PANTHER" id="PTHR42877">
    <property type="entry name" value="L-ORNITHINE N(5)-MONOOXYGENASE-RELATED"/>
    <property type="match status" value="1"/>
</dbReference>
<gene>
    <name evidence="1" type="ORF">METZ01_LOCUS27789</name>
</gene>
<name>A0A381Q6G3_9ZZZZ</name>
<dbReference type="EMBL" id="UINC01001227">
    <property type="protein sequence ID" value="SUZ74935.1"/>
    <property type="molecule type" value="Genomic_DNA"/>
</dbReference>
<dbReference type="Pfam" id="PF13738">
    <property type="entry name" value="Pyr_redox_3"/>
    <property type="match status" value="1"/>
</dbReference>
<sequence>MDPGHVSSERYNSTVLDLGRHRVNSNERIRKRIAIIGAGPGGICAGIQLLKAGIKDFVIIEKAAGIGGTWWHNRYPGAECDVPSHLYSFSFEPKKDWSRPYARQPEILEYMRHCVTKYELTPYIRLTKEVASARWDEDSTTWDISLTDGTSVESDILISGVGMFTELNYPDIPGVDEFRGTMFHTGAWKDGHDLTGERVAVIGTAASAVQMIPEIADCVAQLSVYQRRPQWILPKEDTAFTTEQLAEFIESDIAVPSRRAKIREGLEGFITFSNREILLNAEDAGRKNLSAVKDLQTREKLTPSMAYGCRRPLASNLYYPVFNRPNVRLINSAVERISANAVHAENESTVVDTVIFATGFQTTRYLSCIDVYGRDGISIHEAWENGAQAYLGITTANFPNLFMLYGPNTNNGSILEMIELQVAYILRQLRFMDEHELRWMAPKSSKMTEYNKSLQRDLQNVDVWRADCGGYYRGRAGFIVTQWPHTMDEYKSRLESDRGSFATG</sequence>
<dbReference type="AlphaFoldDB" id="A0A381Q6G3"/>
<protein>
    <recommendedName>
        <fullName evidence="2">FAD/NAD(P)-binding domain-containing protein</fullName>
    </recommendedName>
</protein>
<organism evidence="1">
    <name type="scientific">marine metagenome</name>
    <dbReference type="NCBI Taxonomy" id="408172"/>
    <lineage>
        <taxon>unclassified sequences</taxon>
        <taxon>metagenomes</taxon>
        <taxon>ecological metagenomes</taxon>
    </lineage>
</organism>
<dbReference type="InterPro" id="IPR051209">
    <property type="entry name" value="FAD-bind_Monooxygenase_sf"/>
</dbReference>
<dbReference type="InterPro" id="IPR036188">
    <property type="entry name" value="FAD/NAD-bd_sf"/>
</dbReference>
<evidence type="ECO:0008006" key="2">
    <source>
        <dbReference type="Google" id="ProtNLM"/>
    </source>
</evidence>
<dbReference type="Gene3D" id="3.50.50.60">
    <property type="entry name" value="FAD/NAD(P)-binding domain"/>
    <property type="match status" value="2"/>
</dbReference>
<dbReference type="PRINTS" id="PR00419">
    <property type="entry name" value="ADXRDTASE"/>
</dbReference>
<evidence type="ECO:0000313" key="1">
    <source>
        <dbReference type="EMBL" id="SUZ74935.1"/>
    </source>
</evidence>
<reference evidence="1" key="1">
    <citation type="submission" date="2018-05" db="EMBL/GenBank/DDBJ databases">
        <authorList>
            <person name="Lanie J.A."/>
            <person name="Ng W.-L."/>
            <person name="Kazmierczak K.M."/>
            <person name="Andrzejewski T.M."/>
            <person name="Davidsen T.M."/>
            <person name="Wayne K.J."/>
            <person name="Tettelin H."/>
            <person name="Glass J.I."/>
            <person name="Rusch D."/>
            <person name="Podicherti R."/>
            <person name="Tsui H.-C.T."/>
            <person name="Winkler M.E."/>
        </authorList>
    </citation>
    <scope>NUCLEOTIDE SEQUENCE</scope>
</reference>
<dbReference type="PANTHER" id="PTHR42877:SF4">
    <property type="entry name" value="FAD_NAD(P)-BINDING DOMAIN-CONTAINING PROTEIN-RELATED"/>
    <property type="match status" value="1"/>
</dbReference>
<proteinExistence type="predicted"/>
<dbReference type="SUPFAM" id="SSF51905">
    <property type="entry name" value="FAD/NAD(P)-binding domain"/>
    <property type="match status" value="2"/>
</dbReference>
<accession>A0A381Q6G3</accession>